<feature type="compositionally biased region" description="Low complexity" evidence="1">
    <location>
        <begin position="85"/>
        <end position="101"/>
    </location>
</feature>
<dbReference type="PANTHER" id="PTHR34569:SF22">
    <property type="match status" value="1"/>
</dbReference>
<evidence type="ECO:0000256" key="1">
    <source>
        <dbReference type="SAM" id="MobiDB-lite"/>
    </source>
</evidence>
<proteinExistence type="predicted"/>
<dbReference type="PANTHER" id="PTHR34569">
    <property type="entry name" value="EXPRESSED PROTEIN"/>
    <property type="match status" value="1"/>
</dbReference>
<name>A0AAQ3ULB7_PASNO</name>
<feature type="compositionally biased region" description="Low complexity" evidence="1">
    <location>
        <begin position="51"/>
        <end position="64"/>
    </location>
</feature>
<accession>A0AAQ3ULB7</accession>
<sequence length="267" mass="28111">MTSYNQAEPVRGREERSIVDRRCMLVLFLSSSQATPDRTHKKRAPGSIPRALATTTMEAAAADASPRESGSPRAGGGSCRRSRPWSRSSSIGRSGSSSCGSGSIEYTSLRDVMEEECGGGGDHHDSGSAHWWGGGGGGGGGSGWGDHSCHDIHDFDASNIGIRNQLLKHAASAYLQSAVVVATGRDQGCCLARLWRRLQLRSGCAGTPGGGFGGRRGRGGRGRVLMGACSWQGCVDDPAELCATFVARSARRIAAFVTDRVNAVWAW</sequence>
<evidence type="ECO:0000313" key="3">
    <source>
        <dbReference type="Proteomes" id="UP001341281"/>
    </source>
</evidence>
<evidence type="ECO:0000313" key="2">
    <source>
        <dbReference type="EMBL" id="WVZ91299.1"/>
    </source>
</evidence>
<gene>
    <name evidence="2" type="ORF">U9M48_037489</name>
</gene>
<organism evidence="2 3">
    <name type="scientific">Paspalum notatum var. saurae</name>
    <dbReference type="NCBI Taxonomy" id="547442"/>
    <lineage>
        <taxon>Eukaryota</taxon>
        <taxon>Viridiplantae</taxon>
        <taxon>Streptophyta</taxon>
        <taxon>Embryophyta</taxon>
        <taxon>Tracheophyta</taxon>
        <taxon>Spermatophyta</taxon>
        <taxon>Magnoliopsida</taxon>
        <taxon>Liliopsida</taxon>
        <taxon>Poales</taxon>
        <taxon>Poaceae</taxon>
        <taxon>PACMAD clade</taxon>
        <taxon>Panicoideae</taxon>
        <taxon>Andropogonodae</taxon>
        <taxon>Paspaleae</taxon>
        <taxon>Paspalinae</taxon>
        <taxon>Paspalum</taxon>
    </lineage>
</organism>
<keyword evidence="3" id="KW-1185">Reference proteome</keyword>
<reference evidence="2 3" key="1">
    <citation type="submission" date="2024-02" db="EMBL/GenBank/DDBJ databases">
        <title>High-quality chromosome-scale genome assembly of Pensacola bahiagrass (Paspalum notatum Flugge var. saurae).</title>
        <authorList>
            <person name="Vega J.M."/>
            <person name="Podio M."/>
            <person name="Orjuela J."/>
            <person name="Siena L.A."/>
            <person name="Pessino S.C."/>
            <person name="Combes M.C."/>
            <person name="Mariac C."/>
            <person name="Albertini E."/>
            <person name="Pupilli F."/>
            <person name="Ortiz J.P.A."/>
            <person name="Leblanc O."/>
        </authorList>
    </citation>
    <scope>NUCLEOTIDE SEQUENCE [LARGE SCALE GENOMIC DNA]</scope>
    <source>
        <strain evidence="2">R1</strain>
        <tissue evidence="2">Leaf</tissue>
    </source>
</reference>
<feature type="region of interest" description="Disordered" evidence="1">
    <location>
        <begin position="30"/>
        <end position="101"/>
    </location>
</feature>
<protein>
    <submittedName>
        <fullName evidence="2">Uncharacterized protein</fullName>
    </submittedName>
</protein>
<dbReference type="Proteomes" id="UP001341281">
    <property type="component" value="Chromosome 08"/>
</dbReference>
<dbReference type="EMBL" id="CP144752">
    <property type="protein sequence ID" value="WVZ91299.1"/>
    <property type="molecule type" value="Genomic_DNA"/>
</dbReference>
<dbReference type="AlphaFoldDB" id="A0AAQ3ULB7"/>